<evidence type="ECO:0000256" key="1">
    <source>
        <dbReference type="SAM" id="Phobius"/>
    </source>
</evidence>
<sequence length="74" mass="8571">MMSYTLLVGTMQHSTTSTHYKQVDVTDVLHTEIIAIASFQLLSLVRLLIREKRNTKTYNYSMRSHITLSPCRLL</sequence>
<protein>
    <submittedName>
        <fullName evidence="2">Uncharacterized protein</fullName>
    </submittedName>
</protein>
<proteinExistence type="predicted"/>
<name>A0A0E9WJA1_ANGAN</name>
<keyword evidence="1" id="KW-1133">Transmembrane helix</keyword>
<accession>A0A0E9WJA1</accession>
<feature type="transmembrane region" description="Helical" evidence="1">
    <location>
        <begin position="28"/>
        <end position="49"/>
    </location>
</feature>
<reference evidence="2" key="1">
    <citation type="submission" date="2014-11" db="EMBL/GenBank/DDBJ databases">
        <authorList>
            <person name="Amaro Gonzalez C."/>
        </authorList>
    </citation>
    <scope>NUCLEOTIDE SEQUENCE</scope>
</reference>
<dbReference type="AlphaFoldDB" id="A0A0E9WJA1"/>
<reference evidence="2" key="2">
    <citation type="journal article" date="2015" name="Fish Shellfish Immunol.">
        <title>Early steps in the European eel (Anguilla anguilla)-Vibrio vulnificus interaction in the gills: Role of the RtxA13 toxin.</title>
        <authorList>
            <person name="Callol A."/>
            <person name="Pajuelo D."/>
            <person name="Ebbesson L."/>
            <person name="Teles M."/>
            <person name="MacKenzie S."/>
            <person name="Amaro C."/>
        </authorList>
    </citation>
    <scope>NUCLEOTIDE SEQUENCE</scope>
</reference>
<keyword evidence="1" id="KW-0812">Transmembrane</keyword>
<evidence type="ECO:0000313" key="2">
    <source>
        <dbReference type="EMBL" id="JAH90474.1"/>
    </source>
</evidence>
<organism evidence="2">
    <name type="scientific">Anguilla anguilla</name>
    <name type="common">European freshwater eel</name>
    <name type="synonym">Muraena anguilla</name>
    <dbReference type="NCBI Taxonomy" id="7936"/>
    <lineage>
        <taxon>Eukaryota</taxon>
        <taxon>Metazoa</taxon>
        <taxon>Chordata</taxon>
        <taxon>Craniata</taxon>
        <taxon>Vertebrata</taxon>
        <taxon>Euteleostomi</taxon>
        <taxon>Actinopterygii</taxon>
        <taxon>Neopterygii</taxon>
        <taxon>Teleostei</taxon>
        <taxon>Anguilliformes</taxon>
        <taxon>Anguillidae</taxon>
        <taxon>Anguilla</taxon>
    </lineage>
</organism>
<dbReference type="EMBL" id="GBXM01018103">
    <property type="protein sequence ID" value="JAH90474.1"/>
    <property type="molecule type" value="Transcribed_RNA"/>
</dbReference>
<keyword evidence="1" id="KW-0472">Membrane</keyword>